<evidence type="ECO:0000256" key="7">
    <source>
        <dbReference type="ARBA" id="ARBA00023136"/>
    </source>
</evidence>
<evidence type="ECO:0000313" key="10">
    <source>
        <dbReference type="EMBL" id="QGN73933.1"/>
    </source>
</evidence>
<dbReference type="GO" id="GO:0006099">
    <property type="term" value="P:tricarboxylic acid cycle"/>
    <property type="evidence" value="ECO:0007669"/>
    <property type="project" value="InterPro"/>
</dbReference>
<keyword evidence="7 9" id="KW-0472">Membrane</keyword>
<dbReference type="PROSITE" id="PS01000">
    <property type="entry name" value="SDH_CYT_1"/>
    <property type="match status" value="1"/>
</dbReference>
<comment type="subcellular location">
    <subcellularLocation>
        <location evidence="1">Membrane</location>
        <topology evidence="1">Multi-pass membrane protein</topology>
    </subcellularLocation>
</comment>
<protein>
    <submittedName>
        <fullName evidence="10">Succinate:cytochrome c oxidoreductase subunit 3</fullName>
    </submittedName>
</protein>
<dbReference type="PROSITE" id="PS01001">
    <property type="entry name" value="SDH_CYT_2"/>
    <property type="match status" value="1"/>
</dbReference>
<dbReference type="GO" id="GO:0009055">
    <property type="term" value="F:electron transfer activity"/>
    <property type="evidence" value="ECO:0007669"/>
    <property type="project" value="InterPro"/>
</dbReference>
<dbReference type="EMBL" id="MN662311">
    <property type="protein sequence ID" value="QGN73933.1"/>
    <property type="molecule type" value="Genomic_DNA"/>
</dbReference>
<feature type="transmembrane region" description="Helical" evidence="9">
    <location>
        <begin position="54"/>
        <end position="87"/>
    </location>
</feature>
<dbReference type="InterPro" id="IPR034804">
    <property type="entry name" value="SQR/QFR_C/D"/>
</dbReference>
<sequence length="130" mass="14557">MEKNRPLSPHITMYAPQLNSMMSIFHRISGAVLGFALIASIFGAYVSMLGVTYYPVYALLCILAAIPTFLWYTCVLGLCLAVSYHMWNGLRHMVWDTGSMLEVRQLQATALWVGALACGTLFLYLVRLFV</sequence>
<dbReference type="InterPro" id="IPR000701">
    <property type="entry name" value="SuccDH_FuR_B_TM-su"/>
</dbReference>
<organism evidence="10">
    <name type="scientific">prasinophyte sp. MBIC10622</name>
    <dbReference type="NCBI Taxonomy" id="156113"/>
    <lineage>
        <taxon>Eukaryota</taxon>
        <taxon>Viridiplantae</taxon>
        <taxon>Chlorophyta</taxon>
    </lineage>
</organism>
<dbReference type="GO" id="GO:0006121">
    <property type="term" value="P:mitochondrial electron transport, succinate to ubiquinone"/>
    <property type="evidence" value="ECO:0007669"/>
    <property type="project" value="TreeGrafter"/>
</dbReference>
<keyword evidence="3 9" id="KW-0812">Transmembrane</keyword>
<geneLocation type="mitochondrion" evidence="10"/>
<feature type="transmembrane region" description="Helical" evidence="9">
    <location>
        <begin position="28"/>
        <end position="48"/>
    </location>
</feature>
<dbReference type="PIRSF" id="PIRSF000178">
    <property type="entry name" value="SDH_cyt_b560"/>
    <property type="match status" value="1"/>
</dbReference>
<dbReference type="Gene3D" id="1.20.1300.10">
    <property type="entry name" value="Fumarate reductase/succinate dehydrogenase, transmembrane subunit"/>
    <property type="match status" value="1"/>
</dbReference>
<dbReference type="SUPFAM" id="SSF81343">
    <property type="entry name" value="Fumarate reductase respiratory complex transmembrane subunits"/>
    <property type="match status" value="1"/>
</dbReference>
<accession>A0A650AKL9</accession>
<reference evidence="10" key="1">
    <citation type="submission" date="2019-11" db="EMBL/GenBank/DDBJ databases">
        <title>Complete mitogenomes of the marine picoplanktonic green algae Prasinoderma sp. MBIC 10622 and Prasinococcus capsulatus CCMP 1194 (Palmophyllophyceae).</title>
        <authorList>
            <person name="Turmel M."/>
            <person name="Otis C."/>
            <person name="Lemieux C."/>
        </authorList>
    </citation>
    <scope>NUCLEOTIDE SEQUENCE</scope>
</reference>
<dbReference type="NCBIfam" id="TIGR02970">
    <property type="entry name" value="succ_dehyd_cytB"/>
    <property type="match status" value="1"/>
</dbReference>
<keyword evidence="4 8" id="KW-0479">Metal-binding</keyword>
<dbReference type="AlphaFoldDB" id="A0A650AKL9"/>
<dbReference type="CDD" id="cd03499">
    <property type="entry name" value="SQR_TypeC_SdhC"/>
    <property type="match status" value="1"/>
</dbReference>
<dbReference type="PANTHER" id="PTHR10978">
    <property type="entry name" value="SUCCINATE DEHYDROGENASE CYTOCHROME B560 SUBUNIT"/>
    <property type="match status" value="1"/>
</dbReference>
<dbReference type="Pfam" id="PF01127">
    <property type="entry name" value="Sdh_cyt"/>
    <property type="match status" value="1"/>
</dbReference>
<evidence type="ECO:0000256" key="6">
    <source>
        <dbReference type="ARBA" id="ARBA00023004"/>
    </source>
</evidence>
<evidence type="ECO:0000256" key="4">
    <source>
        <dbReference type="ARBA" id="ARBA00022723"/>
    </source>
</evidence>
<dbReference type="InterPro" id="IPR018495">
    <property type="entry name" value="Succ_DH_cyt_bsu_CS"/>
</dbReference>
<proteinExistence type="predicted"/>
<comment type="cofactor">
    <cofactor evidence="8">
        <name>heme</name>
        <dbReference type="ChEBI" id="CHEBI:30413"/>
    </cofactor>
    <text evidence="8">The heme is bound between the two transmembrane subunits.</text>
</comment>
<name>A0A650AKL9_9CHLO</name>
<feature type="transmembrane region" description="Helical" evidence="9">
    <location>
        <begin position="108"/>
        <end position="126"/>
    </location>
</feature>
<evidence type="ECO:0000256" key="8">
    <source>
        <dbReference type="PIRSR" id="PIRSR000178-1"/>
    </source>
</evidence>
<keyword evidence="6 8" id="KW-0408">Iron</keyword>
<dbReference type="PANTHER" id="PTHR10978:SF5">
    <property type="entry name" value="SUCCINATE DEHYDROGENASE CYTOCHROME B560 SUBUNIT, MITOCHONDRIAL"/>
    <property type="match status" value="1"/>
</dbReference>
<evidence type="ECO:0000256" key="1">
    <source>
        <dbReference type="ARBA" id="ARBA00004141"/>
    </source>
</evidence>
<keyword evidence="2 8" id="KW-0349">Heme</keyword>
<keyword evidence="5 9" id="KW-1133">Transmembrane helix</keyword>
<evidence type="ECO:0000256" key="9">
    <source>
        <dbReference type="SAM" id="Phobius"/>
    </source>
</evidence>
<dbReference type="GO" id="GO:0046872">
    <property type="term" value="F:metal ion binding"/>
    <property type="evidence" value="ECO:0007669"/>
    <property type="project" value="UniProtKB-KW"/>
</dbReference>
<evidence type="ECO:0000256" key="2">
    <source>
        <dbReference type="ARBA" id="ARBA00022617"/>
    </source>
</evidence>
<dbReference type="GO" id="GO:0016020">
    <property type="term" value="C:membrane"/>
    <property type="evidence" value="ECO:0007669"/>
    <property type="project" value="UniProtKB-SubCell"/>
</dbReference>
<evidence type="ECO:0000256" key="5">
    <source>
        <dbReference type="ARBA" id="ARBA00022989"/>
    </source>
</evidence>
<evidence type="ECO:0000256" key="3">
    <source>
        <dbReference type="ARBA" id="ARBA00022692"/>
    </source>
</evidence>
<dbReference type="InterPro" id="IPR014314">
    <property type="entry name" value="Succ_DH_cytb556"/>
</dbReference>
<keyword evidence="10" id="KW-0496">Mitochondrion</keyword>
<feature type="binding site" description="axial binding residue" evidence="8">
    <location>
        <position position="85"/>
    </location>
    <ligand>
        <name>heme</name>
        <dbReference type="ChEBI" id="CHEBI:30413"/>
        <note>ligand shared with second transmembrane subunit</note>
    </ligand>
    <ligandPart>
        <name>Fe</name>
        <dbReference type="ChEBI" id="CHEBI:18248"/>
    </ligandPart>
</feature>
<dbReference type="GO" id="GO:0005739">
    <property type="term" value="C:mitochondrion"/>
    <property type="evidence" value="ECO:0007669"/>
    <property type="project" value="GOC"/>
</dbReference>
<gene>
    <name evidence="10" type="primary">sdh3</name>
</gene>